<dbReference type="Proteomes" id="UP001501183">
    <property type="component" value="Unassembled WGS sequence"/>
</dbReference>
<gene>
    <name evidence="1" type="ORF">GCM10023094_39640</name>
</gene>
<organism evidence="1 2">
    <name type="scientific">Rhodococcus olei</name>
    <dbReference type="NCBI Taxonomy" id="2161675"/>
    <lineage>
        <taxon>Bacteria</taxon>
        <taxon>Bacillati</taxon>
        <taxon>Actinomycetota</taxon>
        <taxon>Actinomycetes</taxon>
        <taxon>Mycobacteriales</taxon>
        <taxon>Nocardiaceae</taxon>
        <taxon>Rhodococcus</taxon>
    </lineage>
</organism>
<proteinExistence type="predicted"/>
<accession>A0ABP8PF29</accession>
<dbReference type="EMBL" id="BAABFB010000059">
    <property type="protein sequence ID" value="GAA4485143.1"/>
    <property type="molecule type" value="Genomic_DNA"/>
</dbReference>
<evidence type="ECO:0000313" key="2">
    <source>
        <dbReference type="Proteomes" id="UP001501183"/>
    </source>
</evidence>
<protein>
    <recommendedName>
        <fullName evidence="3">Superfamily II DNA helicase</fullName>
    </recommendedName>
</protein>
<reference evidence="2" key="1">
    <citation type="journal article" date="2019" name="Int. J. Syst. Evol. Microbiol.">
        <title>The Global Catalogue of Microorganisms (GCM) 10K type strain sequencing project: providing services to taxonomists for standard genome sequencing and annotation.</title>
        <authorList>
            <consortium name="The Broad Institute Genomics Platform"/>
            <consortium name="The Broad Institute Genome Sequencing Center for Infectious Disease"/>
            <person name="Wu L."/>
            <person name="Ma J."/>
        </authorList>
    </citation>
    <scope>NUCLEOTIDE SEQUENCE [LARGE SCALE GENOMIC DNA]</scope>
    <source>
        <strain evidence="2">JCM 32206</strain>
    </source>
</reference>
<name>A0ABP8PF29_9NOCA</name>
<keyword evidence="2" id="KW-1185">Reference proteome</keyword>
<sequence length="131" mass="14572">MDAPGPPVPRAPYRRPMDAAKVYVIDTVVTKPGRGREFVDRYLSEYAPGARERGMTLDRVTVSPPVWFQDESNTVTVTWTVDGAQGWWAMTWKGRPDPALGTWWSGIDELVVERTRSTAAAADDVEGLVHV</sequence>
<comment type="caution">
    <text evidence="1">The sequence shown here is derived from an EMBL/GenBank/DDBJ whole genome shotgun (WGS) entry which is preliminary data.</text>
</comment>
<evidence type="ECO:0000313" key="1">
    <source>
        <dbReference type="EMBL" id="GAA4485143.1"/>
    </source>
</evidence>
<evidence type="ECO:0008006" key="3">
    <source>
        <dbReference type="Google" id="ProtNLM"/>
    </source>
</evidence>